<keyword evidence="2" id="KW-0489">Methyltransferase</keyword>
<accession>A0ABS0YMN1</accession>
<dbReference type="GO" id="GO:0008168">
    <property type="term" value="F:methyltransferase activity"/>
    <property type="evidence" value="ECO:0007669"/>
    <property type="project" value="UniProtKB-KW"/>
</dbReference>
<sequence length="243" mass="26984">MQFELFIKKLARRFGVDLRAYRPARSEAARLARMLEQHRIDTVLDVGANTGQFARHLRSIGYRGRIICFDPLQEAHAALVKLARTDPALTVAPRQALGESSGEVEINVSANLESSSLLSVSEAHLQAEPRVRTVATEKVPMRRLDEAVLSYLSPGDRVFLKIDVQGYELPVLRGAERVLGQVIGVQLELSLQPLYQGEPLFREVIDAVEALGFALYDANPCFSDDATGRTYQVDGVFFRNEAS</sequence>
<dbReference type="PANTHER" id="PTHR36973:SF4">
    <property type="entry name" value="NODULATION PROTEIN"/>
    <property type="match status" value="1"/>
</dbReference>
<evidence type="ECO:0000259" key="1">
    <source>
        <dbReference type="Pfam" id="PF05050"/>
    </source>
</evidence>
<evidence type="ECO:0000313" key="2">
    <source>
        <dbReference type="EMBL" id="MBJ6799231.1"/>
    </source>
</evidence>
<dbReference type="InterPro" id="IPR029063">
    <property type="entry name" value="SAM-dependent_MTases_sf"/>
</dbReference>
<dbReference type="RefSeq" id="WP_199393746.1">
    <property type="nucleotide sequence ID" value="NZ_JAEMHK010000002.1"/>
</dbReference>
<name>A0ABS0YMN1_9BACT</name>
<feature type="domain" description="Methyltransferase FkbM" evidence="1">
    <location>
        <begin position="45"/>
        <end position="213"/>
    </location>
</feature>
<keyword evidence="3" id="KW-1185">Reference proteome</keyword>
<comment type="caution">
    <text evidence="2">The sequence shown here is derived from an EMBL/GenBank/DDBJ whole genome shotgun (WGS) entry which is preliminary data.</text>
</comment>
<proteinExistence type="predicted"/>
<dbReference type="NCBIfam" id="TIGR01444">
    <property type="entry name" value="fkbM_fam"/>
    <property type="match status" value="1"/>
</dbReference>
<dbReference type="InterPro" id="IPR053188">
    <property type="entry name" value="FkbM_Methyltransferase"/>
</dbReference>
<dbReference type="Proteomes" id="UP000641025">
    <property type="component" value="Unassembled WGS sequence"/>
</dbReference>
<keyword evidence="2" id="KW-0808">Transferase</keyword>
<dbReference type="GO" id="GO:0032259">
    <property type="term" value="P:methylation"/>
    <property type="evidence" value="ECO:0007669"/>
    <property type="project" value="UniProtKB-KW"/>
</dbReference>
<reference evidence="2 3" key="1">
    <citation type="submission" date="2020-12" db="EMBL/GenBank/DDBJ databases">
        <title>Geomonas sp. Red259, isolated from paddy soil.</title>
        <authorList>
            <person name="Xu Z."/>
            <person name="Zhang Z."/>
            <person name="Masuda Y."/>
            <person name="Itoh H."/>
            <person name="Senoo K."/>
        </authorList>
    </citation>
    <scope>NUCLEOTIDE SEQUENCE [LARGE SCALE GENOMIC DNA]</scope>
    <source>
        <strain evidence="2 3">Red259</strain>
    </source>
</reference>
<protein>
    <submittedName>
        <fullName evidence="2">FkbM family methyltransferase</fullName>
    </submittedName>
</protein>
<dbReference type="Gene3D" id="3.40.50.150">
    <property type="entry name" value="Vaccinia Virus protein VP39"/>
    <property type="match status" value="1"/>
</dbReference>
<organism evidence="2 3">
    <name type="scientific">Geomonas propionica</name>
    <dbReference type="NCBI Taxonomy" id="2798582"/>
    <lineage>
        <taxon>Bacteria</taxon>
        <taxon>Pseudomonadati</taxon>
        <taxon>Thermodesulfobacteriota</taxon>
        <taxon>Desulfuromonadia</taxon>
        <taxon>Geobacterales</taxon>
        <taxon>Geobacteraceae</taxon>
        <taxon>Geomonas</taxon>
    </lineage>
</organism>
<evidence type="ECO:0000313" key="3">
    <source>
        <dbReference type="Proteomes" id="UP000641025"/>
    </source>
</evidence>
<dbReference type="InterPro" id="IPR006342">
    <property type="entry name" value="FkbM_mtfrase"/>
</dbReference>
<dbReference type="PANTHER" id="PTHR36973">
    <property type="entry name" value="SLL1456 PROTEIN-RELATED"/>
    <property type="match status" value="1"/>
</dbReference>
<dbReference type="SUPFAM" id="SSF53335">
    <property type="entry name" value="S-adenosyl-L-methionine-dependent methyltransferases"/>
    <property type="match status" value="1"/>
</dbReference>
<dbReference type="Pfam" id="PF05050">
    <property type="entry name" value="Methyltransf_21"/>
    <property type="match status" value="1"/>
</dbReference>
<dbReference type="EMBL" id="JAEMHK010000002">
    <property type="protein sequence ID" value="MBJ6799231.1"/>
    <property type="molecule type" value="Genomic_DNA"/>
</dbReference>
<gene>
    <name evidence="2" type="ORF">JFN90_03670</name>
</gene>